<dbReference type="EMBL" id="WRXN01000001">
    <property type="protein sequence ID" value="MVT07673.1"/>
    <property type="molecule type" value="Genomic_DNA"/>
</dbReference>
<accession>A0A7K1TZZ9</accession>
<dbReference type="RefSeq" id="WP_157305056.1">
    <property type="nucleotide sequence ID" value="NZ_WRXN01000001.1"/>
</dbReference>
<dbReference type="AlphaFoldDB" id="A0A7K1TZZ9"/>
<protein>
    <submittedName>
        <fullName evidence="1">Uncharacterized protein</fullName>
    </submittedName>
</protein>
<dbReference type="Proteomes" id="UP000461730">
    <property type="component" value="Unassembled WGS sequence"/>
</dbReference>
<sequence length="350" mass="39768">MKTGMKIFWTLFTGILSVAFLLQYASHRERTPNGFTRTVLKKNIEPLAIKNLGTRSCYIIGISVDRVYLGDHSQSGRILELSYNVDKVDTSWLSLSDSIRFGWGAATIYKHGDRFYLAEGVTPNIFAFSQADKKGIALSSKQCHFNLIIPLDSMFVFRTYDTIMHRNYLAVARYGQEAISRPTLLKDQQDGVFSTDGMLLFDSLTERLIYVYYYRNQLISFDKNLKNELYGKTIDTITHSKIEIHAVKSEHSIKFSAPPLKVNKRACASNGMLFVYSGLRGDNEKGKLAFNSSPIDIYRVNDFKYLGSFYVPNYDGNGIGDMAVWNDKLVALRGREMSVYNLHLSPLIGR</sequence>
<proteinExistence type="predicted"/>
<evidence type="ECO:0000313" key="2">
    <source>
        <dbReference type="Proteomes" id="UP000461730"/>
    </source>
</evidence>
<gene>
    <name evidence="1" type="ORF">GO493_05330</name>
</gene>
<keyword evidence="2" id="KW-1185">Reference proteome</keyword>
<evidence type="ECO:0000313" key="1">
    <source>
        <dbReference type="EMBL" id="MVT07673.1"/>
    </source>
</evidence>
<organism evidence="1 2">
    <name type="scientific">Chitinophaga tropicalis</name>
    <dbReference type="NCBI Taxonomy" id="2683588"/>
    <lineage>
        <taxon>Bacteria</taxon>
        <taxon>Pseudomonadati</taxon>
        <taxon>Bacteroidota</taxon>
        <taxon>Chitinophagia</taxon>
        <taxon>Chitinophagales</taxon>
        <taxon>Chitinophagaceae</taxon>
        <taxon>Chitinophaga</taxon>
    </lineage>
</organism>
<reference evidence="1 2" key="1">
    <citation type="submission" date="2019-12" db="EMBL/GenBank/DDBJ databases">
        <title>Chitinophaga sp. strain ysch24 (GDMCC 1.1355), whole genome shotgun sequence.</title>
        <authorList>
            <person name="Zhang X."/>
        </authorList>
    </citation>
    <scope>NUCLEOTIDE SEQUENCE [LARGE SCALE GENOMIC DNA]</scope>
    <source>
        <strain evidence="2">ysch24</strain>
    </source>
</reference>
<name>A0A7K1TZZ9_9BACT</name>
<comment type="caution">
    <text evidence="1">The sequence shown here is derived from an EMBL/GenBank/DDBJ whole genome shotgun (WGS) entry which is preliminary data.</text>
</comment>